<reference evidence="3 4" key="1">
    <citation type="journal article" date="2019" name="Int. J. Syst. Evol. Microbiol.">
        <title>The Global Catalogue of Microorganisms (GCM) 10K type strain sequencing project: providing services to taxonomists for standard genome sequencing and annotation.</title>
        <authorList>
            <consortium name="The Broad Institute Genomics Platform"/>
            <consortium name="The Broad Institute Genome Sequencing Center for Infectious Disease"/>
            <person name="Wu L."/>
            <person name="Ma J."/>
        </authorList>
    </citation>
    <scope>NUCLEOTIDE SEQUENCE [LARGE SCALE GENOMIC DNA]</scope>
    <source>
        <strain evidence="3 4">JCM 14735</strain>
    </source>
</reference>
<gene>
    <name evidence="3" type="ORF">GCM10009767_20020</name>
</gene>
<dbReference type="EMBL" id="BAAAOA010000020">
    <property type="protein sequence ID" value="GAA1760935.1"/>
    <property type="molecule type" value="Genomic_DNA"/>
</dbReference>
<feature type="domain" description="VOC" evidence="2">
    <location>
        <begin position="53"/>
        <end position="170"/>
    </location>
</feature>
<accession>A0ABN2KN99</accession>
<comment type="caution">
    <text evidence="3">The sequence shown here is derived from an EMBL/GenBank/DDBJ whole genome shotgun (WGS) entry which is preliminary data.</text>
</comment>
<sequence length="329" mass="35272">MHGKAFWAILGDTSTKTLSQPTENPEMPIFPQNPDPRTLTKRPAEDLLSAGTRMGAVELLVSDLDTMVAYYSDAITLDVLAHAGDTAVLGRDGRTVVRLRQVKELPPARRGQAGLFHTAVVFEDEPALAAALASVATVAPRSFTGSADHLYSQAFYFDDPEGNGVELYTDRPRDTWRREPSGLLTLASDPLDPNGFLQEHLAERDGRLPAAPPATLGHVHLQVGDIPLGRQFYVDVLGFEVMSDIGSALFIAAGGYHHHIALNTWHSAGAGPRAASLGLGQVNIDLPGAEDVAALESRLADHGIATRHDGAVLRFEDPWDTLIQVGVAA</sequence>
<dbReference type="Proteomes" id="UP001501204">
    <property type="component" value="Unassembled WGS sequence"/>
</dbReference>
<evidence type="ECO:0000313" key="3">
    <source>
        <dbReference type="EMBL" id="GAA1760935.1"/>
    </source>
</evidence>
<name>A0ABN2KN99_9MICC</name>
<dbReference type="PANTHER" id="PTHR43279:SF1">
    <property type="entry name" value="CATECHOL-2,3-DIOXYGENASE"/>
    <property type="match status" value="1"/>
</dbReference>
<evidence type="ECO:0000256" key="1">
    <source>
        <dbReference type="SAM" id="MobiDB-lite"/>
    </source>
</evidence>
<evidence type="ECO:0000313" key="4">
    <source>
        <dbReference type="Proteomes" id="UP001501204"/>
    </source>
</evidence>
<dbReference type="InterPro" id="IPR029068">
    <property type="entry name" value="Glyas_Bleomycin-R_OHBP_Dase"/>
</dbReference>
<dbReference type="SUPFAM" id="SSF54593">
    <property type="entry name" value="Glyoxalase/Bleomycin resistance protein/Dihydroxybiphenyl dioxygenase"/>
    <property type="match status" value="2"/>
</dbReference>
<organism evidence="3 4">
    <name type="scientific">Kocuria aegyptia</name>
    <dbReference type="NCBI Taxonomy" id="330943"/>
    <lineage>
        <taxon>Bacteria</taxon>
        <taxon>Bacillati</taxon>
        <taxon>Actinomycetota</taxon>
        <taxon>Actinomycetes</taxon>
        <taxon>Micrococcales</taxon>
        <taxon>Micrococcaceae</taxon>
        <taxon>Kocuria</taxon>
    </lineage>
</organism>
<keyword evidence="4" id="KW-1185">Reference proteome</keyword>
<feature type="domain" description="VOC" evidence="2">
    <location>
        <begin position="215"/>
        <end position="328"/>
    </location>
</feature>
<dbReference type="InterPro" id="IPR004360">
    <property type="entry name" value="Glyas_Fos-R_dOase_dom"/>
</dbReference>
<proteinExistence type="predicted"/>
<dbReference type="PROSITE" id="PS51819">
    <property type="entry name" value="VOC"/>
    <property type="match status" value="2"/>
</dbReference>
<protein>
    <submittedName>
        <fullName evidence="3">VOC family protein</fullName>
    </submittedName>
</protein>
<dbReference type="InterPro" id="IPR037523">
    <property type="entry name" value="VOC_core"/>
</dbReference>
<dbReference type="Pfam" id="PF00903">
    <property type="entry name" value="Glyoxalase"/>
    <property type="match status" value="2"/>
</dbReference>
<dbReference type="PANTHER" id="PTHR43279">
    <property type="entry name" value="CATECHOL-2,3-DIOXYGENASE"/>
    <property type="match status" value="1"/>
</dbReference>
<feature type="region of interest" description="Disordered" evidence="1">
    <location>
        <begin position="15"/>
        <end position="38"/>
    </location>
</feature>
<evidence type="ECO:0000259" key="2">
    <source>
        <dbReference type="PROSITE" id="PS51819"/>
    </source>
</evidence>
<dbReference type="Gene3D" id="3.10.180.10">
    <property type="entry name" value="2,3-Dihydroxybiphenyl 1,2-Dioxygenase, domain 1"/>
    <property type="match status" value="2"/>
</dbReference>